<feature type="non-terminal residue" evidence="3">
    <location>
        <position position="1"/>
    </location>
</feature>
<dbReference type="Gene3D" id="3.40.50.150">
    <property type="entry name" value="Vaccinia Virus protein VP39"/>
    <property type="match status" value="1"/>
</dbReference>
<dbReference type="SUPFAM" id="SSF53335">
    <property type="entry name" value="S-adenosyl-L-methionine-dependent methyltransferases"/>
    <property type="match status" value="1"/>
</dbReference>
<reference evidence="3" key="1">
    <citation type="submission" date="2018-05" db="EMBL/GenBank/DDBJ databases">
        <authorList>
            <person name="Lanie J.A."/>
            <person name="Ng W.-L."/>
            <person name="Kazmierczak K.M."/>
            <person name="Andrzejewski T.M."/>
            <person name="Davidsen T.M."/>
            <person name="Wayne K.J."/>
            <person name="Tettelin H."/>
            <person name="Glass J.I."/>
            <person name="Rusch D."/>
            <person name="Podicherti R."/>
            <person name="Tsui H.-C.T."/>
            <person name="Winkler M.E."/>
        </authorList>
    </citation>
    <scope>NUCLEOTIDE SEQUENCE</scope>
</reference>
<feature type="region of interest" description="Disordered" evidence="1">
    <location>
        <begin position="9"/>
        <end position="41"/>
    </location>
</feature>
<dbReference type="AlphaFoldDB" id="A0A381UDE5"/>
<dbReference type="PANTHER" id="PTHR43861">
    <property type="entry name" value="TRANS-ACONITATE 2-METHYLTRANSFERASE-RELATED"/>
    <property type="match status" value="1"/>
</dbReference>
<dbReference type="InterPro" id="IPR013216">
    <property type="entry name" value="Methyltransf_11"/>
</dbReference>
<organism evidence="3">
    <name type="scientific">marine metagenome</name>
    <dbReference type="NCBI Taxonomy" id="408172"/>
    <lineage>
        <taxon>unclassified sequences</taxon>
        <taxon>metagenomes</taxon>
        <taxon>ecological metagenomes</taxon>
    </lineage>
</organism>
<protein>
    <recommendedName>
        <fullName evidence="2">Methyltransferase type 11 domain-containing protein</fullName>
    </recommendedName>
</protein>
<name>A0A381UDE5_9ZZZZ</name>
<accession>A0A381UDE5</accession>
<evidence type="ECO:0000259" key="2">
    <source>
        <dbReference type="Pfam" id="PF08241"/>
    </source>
</evidence>
<dbReference type="InterPro" id="IPR029063">
    <property type="entry name" value="SAM-dependent_MTases_sf"/>
</dbReference>
<dbReference type="PANTHER" id="PTHR43861:SF1">
    <property type="entry name" value="TRANS-ACONITATE 2-METHYLTRANSFERASE"/>
    <property type="match status" value="1"/>
</dbReference>
<dbReference type="CDD" id="cd02440">
    <property type="entry name" value="AdoMet_MTases"/>
    <property type="match status" value="1"/>
</dbReference>
<gene>
    <name evidence="3" type="ORF">METZ01_LOCUS79013</name>
</gene>
<feature type="domain" description="Methyltransferase type 11" evidence="2">
    <location>
        <begin position="107"/>
        <end position="206"/>
    </location>
</feature>
<proteinExistence type="predicted"/>
<evidence type="ECO:0000313" key="3">
    <source>
        <dbReference type="EMBL" id="SVA26159.1"/>
    </source>
</evidence>
<evidence type="ECO:0000256" key="1">
    <source>
        <dbReference type="SAM" id="MobiDB-lite"/>
    </source>
</evidence>
<dbReference type="GO" id="GO:0008757">
    <property type="term" value="F:S-adenosylmethionine-dependent methyltransferase activity"/>
    <property type="evidence" value="ECO:0007669"/>
    <property type="project" value="InterPro"/>
</dbReference>
<sequence>VEATVFVVRSVRPSSHPHRHGTSDRSRVPDSVSPVAEEIDQSNEDVKTAMSVYYDGLASNSGVVRSLAKGGDAEAMMEADTARRYFQMRKMREAARQGGFRSGQRLVEVGCATGPYTLRLSAEMGYRMTGVDISPRSIEIAGELAASLGQGEEITYLQGDFERLACLEDDSQDGLISFSCIRYVPDPLAGLHQARRVVQPGGRVVVDFPNRFCPWFKYLKTKFGVNVHFEDRHFSAREVRDLFSEAGLEDIRLRKILFTPTITPKPLLPAFKVLDLVGERLPVLKETAAIIMCSGRVPDA</sequence>
<dbReference type="Pfam" id="PF08241">
    <property type="entry name" value="Methyltransf_11"/>
    <property type="match status" value="1"/>
</dbReference>
<dbReference type="EMBL" id="UINC01006209">
    <property type="protein sequence ID" value="SVA26159.1"/>
    <property type="molecule type" value="Genomic_DNA"/>
</dbReference>